<reference evidence="1" key="1">
    <citation type="submission" date="2022-07" db="EMBL/GenBank/DDBJ databases">
        <title>Faecal culturing of patients with breast cancer.</title>
        <authorList>
            <person name="Teng N.M.Y."/>
            <person name="Kiu R."/>
            <person name="Evans R."/>
            <person name="Baker D.J."/>
            <person name="Zenner C."/>
            <person name="Robinson S.D."/>
            <person name="Hall L.J."/>
        </authorList>
    </citation>
    <scope>NUCLEOTIDE SEQUENCE</scope>
    <source>
        <strain evidence="1">LH1062</strain>
    </source>
</reference>
<dbReference type="RefSeq" id="WP_290140258.1">
    <property type="nucleotide sequence ID" value="NZ_CP101620.1"/>
</dbReference>
<protein>
    <submittedName>
        <fullName evidence="1">Uncharacterized protein</fullName>
    </submittedName>
</protein>
<name>A0ABY5I3G1_9FIRM</name>
<evidence type="ECO:0000313" key="2">
    <source>
        <dbReference type="Proteomes" id="UP001060112"/>
    </source>
</evidence>
<proteinExistence type="predicted"/>
<keyword evidence="2" id="KW-1185">Reference proteome</keyword>
<gene>
    <name evidence="1" type="ORF">NMU03_00080</name>
</gene>
<dbReference type="Proteomes" id="UP001060112">
    <property type="component" value="Chromosome"/>
</dbReference>
<organism evidence="1 2">
    <name type="scientific">Allocoprobacillus halotolerans</name>
    <dbReference type="NCBI Taxonomy" id="2944914"/>
    <lineage>
        <taxon>Bacteria</taxon>
        <taxon>Bacillati</taxon>
        <taxon>Bacillota</taxon>
        <taxon>Erysipelotrichia</taxon>
        <taxon>Erysipelotrichales</taxon>
        <taxon>Erysipelotrichaceae</taxon>
        <taxon>Allocoprobacillus</taxon>
    </lineage>
</organism>
<evidence type="ECO:0000313" key="1">
    <source>
        <dbReference type="EMBL" id="UTY39273.1"/>
    </source>
</evidence>
<sequence>MNKNVQAEIDNLIHTKFTKIRIAEQLNKYSTTKFIYPRLYNIQKFITRYFRIEFIEEDAFMSLENLDRWFVKEDNDGIIFNIVRKKDNNYNIIRNKVLQMNNNRLLVVYPKEYINFDENIKKILAVRNMLITYMNEDRLLYTEINQLYNDFKIDLEEILNKNYSFYNGNCYLINSYDEAIDNVQRTLSKERILGEILMQTFPDSPTINLEMINRHNVKSAYKKARVDLNTKILKGYLDDDDCKNAKTSPVDTIINCLLVETGIKPFDIEKLHQSRFDRIIEEINNFFRLNEGRFSDIYTTLKNPPYGIRKGILPILLALQLVGVSKNIIIYYNGIEMLLDAELLEKINENPENFSFIMDNRDDIKRQYINNLINIFNLNIENNSDYTQIMSGIQEWYHQLPKFTKFMIGKDDLIKSIQFKRLKKYCSSQNMNPSNFILQSIPSIFDSDDYDFIDQLDKIKITLDNYISHYCQILKRKINIYLGFDKNANVIKSCKRWIIENRDKLNTLILPEGYKQFIDIYNKNIDVEMDLVNSIAFYMTGIYIDDWTDRTIEIFNKNMGDFVSKSIEEEKILIKLL</sequence>
<dbReference type="EMBL" id="CP101620">
    <property type="protein sequence ID" value="UTY39273.1"/>
    <property type="molecule type" value="Genomic_DNA"/>
</dbReference>
<accession>A0ABY5I3G1</accession>